<comment type="caution">
    <text evidence="1">The sequence shown here is derived from an EMBL/GenBank/DDBJ whole genome shotgun (WGS) entry which is preliminary data.</text>
</comment>
<protein>
    <submittedName>
        <fullName evidence="1">Uncharacterized protein</fullName>
    </submittedName>
</protein>
<evidence type="ECO:0000313" key="2">
    <source>
        <dbReference type="Proteomes" id="UP000316304"/>
    </source>
</evidence>
<name>A0A5C6BZA4_9BACT</name>
<dbReference type="Proteomes" id="UP000316304">
    <property type="component" value="Unassembled WGS sequence"/>
</dbReference>
<keyword evidence="2" id="KW-1185">Reference proteome</keyword>
<proteinExistence type="predicted"/>
<dbReference type="AlphaFoldDB" id="A0A5C6BZA4"/>
<accession>A0A5C6BZA4</accession>
<evidence type="ECO:0000313" key="1">
    <source>
        <dbReference type="EMBL" id="TWU17275.1"/>
    </source>
</evidence>
<sequence length="65" mass="6981">MLLLKLPPPDIPAAVIAAAPPITELRRPCEQAKGACEPEKTHFDEKGGQNRVNSGAGRLLFCFPV</sequence>
<organism evidence="1 2">
    <name type="scientific">Novipirellula galeiformis</name>
    <dbReference type="NCBI Taxonomy" id="2528004"/>
    <lineage>
        <taxon>Bacteria</taxon>
        <taxon>Pseudomonadati</taxon>
        <taxon>Planctomycetota</taxon>
        <taxon>Planctomycetia</taxon>
        <taxon>Pirellulales</taxon>
        <taxon>Pirellulaceae</taxon>
        <taxon>Novipirellula</taxon>
    </lineage>
</organism>
<reference evidence="1 2" key="1">
    <citation type="submission" date="2019-02" db="EMBL/GenBank/DDBJ databases">
        <title>Deep-cultivation of Planctomycetes and their phenomic and genomic characterization uncovers novel biology.</title>
        <authorList>
            <person name="Wiegand S."/>
            <person name="Jogler M."/>
            <person name="Boedeker C."/>
            <person name="Pinto D."/>
            <person name="Vollmers J."/>
            <person name="Rivas-Marin E."/>
            <person name="Kohn T."/>
            <person name="Peeters S.H."/>
            <person name="Heuer A."/>
            <person name="Rast P."/>
            <person name="Oberbeckmann S."/>
            <person name="Bunk B."/>
            <person name="Jeske O."/>
            <person name="Meyerdierks A."/>
            <person name="Storesund J.E."/>
            <person name="Kallscheuer N."/>
            <person name="Luecker S."/>
            <person name="Lage O.M."/>
            <person name="Pohl T."/>
            <person name="Merkel B.J."/>
            <person name="Hornburger P."/>
            <person name="Mueller R.-W."/>
            <person name="Bruemmer F."/>
            <person name="Labrenz M."/>
            <person name="Spormann A.M."/>
            <person name="Op Den Camp H."/>
            <person name="Overmann J."/>
            <person name="Amann R."/>
            <person name="Jetten M.S.M."/>
            <person name="Mascher T."/>
            <person name="Medema M.H."/>
            <person name="Devos D.P."/>
            <person name="Kaster A.-K."/>
            <person name="Ovreas L."/>
            <person name="Rohde M."/>
            <person name="Galperin M.Y."/>
            <person name="Jogler C."/>
        </authorList>
    </citation>
    <scope>NUCLEOTIDE SEQUENCE [LARGE SCALE GENOMIC DNA]</scope>
    <source>
        <strain evidence="1 2">Pla52o</strain>
    </source>
</reference>
<gene>
    <name evidence="1" type="ORF">Pla52o_52810</name>
</gene>
<dbReference type="EMBL" id="SJPT01000013">
    <property type="protein sequence ID" value="TWU17275.1"/>
    <property type="molecule type" value="Genomic_DNA"/>
</dbReference>